<feature type="region of interest" description="Disordered" evidence="1">
    <location>
        <begin position="247"/>
        <end position="266"/>
    </location>
</feature>
<organism evidence="2 3">
    <name type="scientific">Rhodofomes roseus</name>
    <dbReference type="NCBI Taxonomy" id="34475"/>
    <lineage>
        <taxon>Eukaryota</taxon>
        <taxon>Fungi</taxon>
        <taxon>Dikarya</taxon>
        <taxon>Basidiomycota</taxon>
        <taxon>Agaricomycotina</taxon>
        <taxon>Agaricomycetes</taxon>
        <taxon>Polyporales</taxon>
        <taxon>Rhodofomes</taxon>
    </lineage>
</organism>
<dbReference type="Proteomes" id="UP000814176">
    <property type="component" value="Unassembled WGS sequence"/>
</dbReference>
<feature type="compositionally biased region" description="Polar residues" evidence="1">
    <location>
        <begin position="257"/>
        <end position="266"/>
    </location>
</feature>
<evidence type="ECO:0000313" key="2">
    <source>
        <dbReference type="EMBL" id="KAH9831483.1"/>
    </source>
</evidence>
<dbReference type="RefSeq" id="XP_047774610.1">
    <property type="nucleotide sequence ID" value="XM_047917692.1"/>
</dbReference>
<sequence>MEEEEERSARYQPPPTCCHPPARSGPSPPHPWHAAPRPATARHSALILLPHTATGPGLRHSVLGRCAWQITTPTDSLGPLYLPRPDLVAACGGLVAAPLDHRACRRSARERAQLAFLPSPWPSRNSPYISHMTGTERVWRAMSCSSSSLHNARRMWILMVPVRSALGRPLHAPASQPDVPRLAALASVHDPDDVIMRSAQQLQDGPPEHATALGSHLRSLRVSRRPRYARTNSFIASRMSVCTRFGPAPRRALHDPTTASDETCGR</sequence>
<comment type="caution">
    <text evidence="2">The sequence shown here is derived from an EMBL/GenBank/DDBJ whole genome shotgun (WGS) entry which is preliminary data.</text>
</comment>
<feature type="region of interest" description="Disordered" evidence="1">
    <location>
        <begin position="1"/>
        <end position="39"/>
    </location>
</feature>
<evidence type="ECO:0000313" key="3">
    <source>
        <dbReference type="Proteomes" id="UP000814176"/>
    </source>
</evidence>
<reference evidence="2 3" key="1">
    <citation type="journal article" date="2021" name="Environ. Microbiol.">
        <title>Gene family expansions and transcriptome signatures uncover fungal adaptations to wood decay.</title>
        <authorList>
            <person name="Hage H."/>
            <person name="Miyauchi S."/>
            <person name="Viragh M."/>
            <person name="Drula E."/>
            <person name="Min B."/>
            <person name="Chaduli D."/>
            <person name="Navarro D."/>
            <person name="Favel A."/>
            <person name="Norest M."/>
            <person name="Lesage-Meessen L."/>
            <person name="Balint B."/>
            <person name="Merenyi Z."/>
            <person name="de Eugenio L."/>
            <person name="Morin E."/>
            <person name="Martinez A.T."/>
            <person name="Baldrian P."/>
            <person name="Stursova M."/>
            <person name="Martinez M.J."/>
            <person name="Novotny C."/>
            <person name="Magnuson J.K."/>
            <person name="Spatafora J.W."/>
            <person name="Maurice S."/>
            <person name="Pangilinan J."/>
            <person name="Andreopoulos W."/>
            <person name="LaButti K."/>
            <person name="Hundley H."/>
            <person name="Na H."/>
            <person name="Kuo A."/>
            <person name="Barry K."/>
            <person name="Lipzen A."/>
            <person name="Henrissat B."/>
            <person name="Riley R."/>
            <person name="Ahrendt S."/>
            <person name="Nagy L.G."/>
            <person name="Grigoriev I.V."/>
            <person name="Martin F."/>
            <person name="Rosso M.N."/>
        </authorList>
    </citation>
    <scope>NUCLEOTIDE SEQUENCE [LARGE SCALE GENOMIC DNA]</scope>
    <source>
        <strain evidence="2 3">CIRM-BRFM 1785</strain>
    </source>
</reference>
<dbReference type="GeneID" id="71998424"/>
<gene>
    <name evidence="2" type="ORF">C8Q71DRAFT_305473</name>
</gene>
<keyword evidence="3" id="KW-1185">Reference proteome</keyword>
<dbReference type="EMBL" id="JADCUA010000026">
    <property type="protein sequence ID" value="KAH9831483.1"/>
    <property type="molecule type" value="Genomic_DNA"/>
</dbReference>
<accession>A0ABQ8K471</accession>
<proteinExistence type="predicted"/>
<protein>
    <submittedName>
        <fullName evidence="2">Uncharacterized protein</fullName>
    </submittedName>
</protein>
<evidence type="ECO:0000256" key="1">
    <source>
        <dbReference type="SAM" id="MobiDB-lite"/>
    </source>
</evidence>
<name>A0ABQ8K471_9APHY</name>